<feature type="transmembrane region" description="Helical" evidence="5">
    <location>
        <begin position="204"/>
        <end position="220"/>
    </location>
</feature>
<evidence type="ECO:0000259" key="6">
    <source>
        <dbReference type="Pfam" id="PF04932"/>
    </source>
</evidence>
<dbReference type="GO" id="GO:0016020">
    <property type="term" value="C:membrane"/>
    <property type="evidence" value="ECO:0007669"/>
    <property type="project" value="UniProtKB-SubCell"/>
</dbReference>
<evidence type="ECO:0000313" key="8">
    <source>
        <dbReference type="Proteomes" id="UP000265745"/>
    </source>
</evidence>
<feature type="transmembrane region" description="Helical" evidence="5">
    <location>
        <begin position="62"/>
        <end position="83"/>
    </location>
</feature>
<name>A0A396S9I4_9PSED</name>
<dbReference type="PANTHER" id="PTHR37422:SF21">
    <property type="entry name" value="EXOQ-LIKE PROTEIN"/>
    <property type="match status" value="1"/>
</dbReference>
<keyword evidence="8" id="KW-1185">Reference proteome</keyword>
<gene>
    <name evidence="7" type="ORF">C2846_00820</name>
</gene>
<feature type="transmembrane region" description="Helical" evidence="5">
    <location>
        <begin position="177"/>
        <end position="198"/>
    </location>
</feature>
<evidence type="ECO:0000256" key="3">
    <source>
        <dbReference type="ARBA" id="ARBA00022989"/>
    </source>
</evidence>
<feature type="transmembrane region" description="Helical" evidence="5">
    <location>
        <begin position="279"/>
        <end position="299"/>
    </location>
</feature>
<accession>A0A396S9I4</accession>
<sequence length="407" mass="45031">MPGERCCMSNDSACSNSVMGLSVRKLELPHWLAIWLLIGVAWFLVAVAWMPTNKLYQQGLVAFLWLPALLTVFVRPAFCIELVRANKFLMLTFAGLFVWSSISLLIAEPSLFLKELKRQLYVGFFLLGVAAFVRHNERLAYQTLIFAALLLALAAVVSTVDFYVLQGYPLRLRLQGIGQLSHPILGGYVIGLVAAWLACGRVNLWVRLLALVVLLVFMLLTQSRGVWLAFLAVCVLMPLWQSSRRGWLPLVLLVLAGAPLFFVFIDVVLARGFSYRPEIWVKSLDMISLAPVWGVGFAADYHIVGGGGKVFDHSHNLLLHVAIMSGIPAVLMWLTIWAGVAWQGWRHRKTPLGSLLCASVVFSSVACLFDASSLWGTPRPEWFLTWLPLGIALGLGRTSVPAAVSQT</sequence>
<dbReference type="InterPro" id="IPR007016">
    <property type="entry name" value="O-antigen_ligase-rel_domated"/>
</dbReference>
<keyword evidence="3 5" id="KW-1133">Transmembrane helix</keyword>
<keyword evidence="2 5" id="KW-0812">Transmembrane</keyword>
<dbReference type="Proteomes" id="UP000265745">
    <property type="component" value="Unassembled WGS sequence"/>
</dbReference>
<feature type="transmembrane region" description="Helical" evidence="5">
    <location>
        <begin position="319"/>
        <end position="340"/>
    </location>
</feature>
<feature type="transmembrane region" description="Helical" evidence="5">
    <location>
        <begin position="352"/>
        <end position="371"/>
    </location>
</feature>
<feature type="transmembrane region" description="Helical" evidence="5">
    <location>
        <begin position="28"/>
        <end position="50"/>
    </location>
</feature>
<dbReference type="Pfam" id="PF04932">
    <property type="entry name" value="Wzy_C"/>
    <property type="match status" value="1"/>
</dbReference>
<reference evidence="7 8" key="1">
    <citation type="submission" date="2018-06" db="EMBL/GenBank/DDBJ databases">
        <title>Pseudomonas jilinensis sp. nov., isolated from the production water of Jilin Oilfield in China.</title>
        <authorList>
            <person name="Wang J."/>
        </authorList>
    </citation>
    <scope>NUCLEOTIDE SEQUENCE [LARGE SCALE GENOMIC DNA]</scope>
    <source>
        <strain evidence="7 8">JS15-10A1</strain>
    </source>
</reference>
<protein>
    <submittedName>
        <fullName evidence="7">Polymerase</fullName>
    </submittedName>
</protein>
<keyword evidence="4 5" id="KW-0472">Membrane</keyword>
<evidence type="ECO:0000313" key="7">
    <source>
        <dbReference type="EMBL" id="RHW22983.1"/>
    </source>
</evidence>
<dbReference type="OrthoDB" id="1013669at2"/>
<evidence type="ECO:0000256" key="5">
    <source>
        <dbReference type="SAM" id="Phobius"/>
    </source>
</evidence>
<organism evidence="7 8">
    <name type="scientific">Pseudomonas jilinensis</name>
    <dbReference type="NCBI Taxonomy" id="2078689"/>
    <lineage>
        <taxon>Bacteria</taxon>
        <taxon>Pseudomonadati</taxon>
        <taxon>Pseudomonadota</taxon>
        <taxon>Gammaproteobacteria</taxon>
        <taxon>Pseudomonadales</taxon>
        <taxon>Pseudomonadaceae</taxon>
        <taxon>Pseudomonas</taxon>
    </lineage>
</organism>
<feature type="domain" description="O-antigen ligase-related" evidence="6">
    <location>
        <begin position="209"/>
        <end position="334"/>
    </location>
</feature>
<feature type="transmembrane region" description="Helical" evidence="5">
    <location>
        <begin position="89"/>
        <end position="107"/>
    </location>
</feature>
<dbReference type="PANTHER" id="PTHR37422">
    <property type="entry name" value="TEICHURONIC ACID BIOSYNTHESIS PROTEIN TUAE"/>
    <property type="match status" value="1"/>
</dbReference>
<dbReference type="InterPro" id="IPR051533">
    <property type="entry name" value="WaaL-like"/>
</dbReference>
<feature type="transmembrane region" description="Helical" evidence="5">
    <location>
        <begin position="119"/>
        <end position="135"/>
    </location>
</feature>
<comment type="subcellular location">
    <subcellularLocation>
        <location evidence="1">Membrane</location>
        <topology evidence="1">Multi-pass membrane protein</topology>
    </subcellularLocation>
</comment>
<feature type="transmembrane region" description="Helical" evidence="5">
    <location>
        <begin position="141"/>
        <end position="165"/>
    </location>
</feature>
<comment type="caution">
    <text evidence="7">The sequence shown here is derived from an EMBL/GenBank/DDBJ whole genome shotgun (WGS) entry which is preliminary data.</text>
</comment>
<feature type="transmembrane region" description="Helical" evidence="5">
    <location>
        <begin position="247"/>
        <end position="267"/>
    </location>
</feature>
<dbReference type="AlphaFoldDB" id="A0A396S9I4"/>
<proteinExistence type="predicted"/>
<evidence type="ECO:0000256" key="1">
    <source>
        <dbReference type="ARBA" id="ARBA00004141"/>
    </source>
</evidence>
<feature type="transmembrane region" description="Helical" evidence="5">
    <location>
        <begin position="383"/>
        <end position="404"/>
    </location>
</feature>
<evidence type="ECO:0000256" key="2">
    <source>
        <dbReference type="ARBA" id="ARBA00022692"/>
    </source>
</evidence>
<dbReference type="EMBL" id="QJSA01000001">
    <property type="protein sequence ID" value="RHW22983.1"/>
    <property type="molecule type" value="Genomic_DNA"/>
</dbReference>
<evidence type="ECO:0000256" key="4">
    <source>
        <dbReference type="ARBA" id="ARBA00023136"/>
    </source>
</evidence>